<reference evidence="2" key="1">
    <citation type="journal article" date="2019" name="Int. J. Syst. Evol. Microbiol.">
        <title>The Global Catalogue of Microorganisms (GCM) 10K type strain sequencing project: providing services to taxonomists for standard genome sequencing and annotation.</title>
        <authorList>
            <consortium name="The Broad Institute Genomics Platform"/>
            <consortium name="The Broad Institute Genome Sequencing Center for Infectious Disease"/>
            <person name="Wu L."/>
            <person name="Ma J."/>
        </authorList>
    </citation>
    <scope>NUCLEOTIDE SEQUENCE [LARGE SCALE GENOMIC DNA]</scope>
    <source>
        <strain evidence="2">CGMCC 1.15795</strain>
    </source>
</reference>
<sequence length="310" mass="35528">MNSSLVKEYIDTVAALSRFVQSKRFHVNEDVIDILESPVALSINDEIKMQYGLDLASIESEDRLLEYGEHLQNKLIAVIKESYFNSSLKEEIELIETAQEVSKEDYLKNNLDNALKNEGIDAFRSYSKANNFVRAVIDSIGVTVPSYLYSIKHPEKIHLIDLRSGSYPADGVKHYLVSSKLRVKNKDIFVLTDLVESTDKPLELHAWGCFFFEQSNKRVSSPIRMFLQGVNEYGNEINLEGVKKSFFLQRKVENESTLLQDGLTYKKLGYRGEMILFFSISKASGNTIFQFSYMLLQDEIIADVKKRIFL</sequence>
<keyword evidence="2" id="KW-1185">Reference proteome</keyword>
<organism evidence="1 2">
    <name type="scientific">Hymenobacter bucti</name>
    <dbReference type="NCBI Taxonomy" id="1844114"/>
    <lineage>
        <taxon>Bacteria</taxon>
        <taxon>Pseudomonadati</taxon>
        <taxon>Bacteroidota</taxon>
        <taxon>Cytophagia</taxon>
        <taxon>Cytophagales</taxon>
        <taxon>Hymenobacteraceae</taxon>
        <taxon>Hymenobacter</taxon>
    </lineage>
</organism>
<comment type="caution">
    <text evidence="1">The sequence shown here is derived from an EMBL/GenBank/DDBJ whole genome shotgun (WGS) entry which is preliminary data.</text>
</comment>
<gene>
    <name evidence="1" type="ORF">ACFSDX_15710</name>
</gene>
<dbReference type="EMBL" id="JBHUFD010000005">
    <property type="protein sequence ID" value="MFD1873892.1"/>
    <property type="molecule type" value="Genomic_DNA"/>
</dbReference>
<evidence type="ECO:0000313" key="1">
    <source>
        <dbReference type="EMBL" id="MFD1873892.1"/>
    </source>
</evidence>
<dbReference type="RefSeq" id="WP_382315181.1">
    <property type="nucleotide sequence ID" value="NZ_JBHUFD010000005.1"/>
</dbReference>
<dbReference type="Proteomes" id="UP001597197">
    <property type="component" value="Unassembled WGS sequence"/>
</dbReference>
<accession>A0ABW4QX17</accession>
<evidence type="ECO:0000313" key="2">
    <source>
        <dbReference type="Proteomes" id="UP001597197"/>
    </source>
</evidence>
<evidence type="ECO:0008006" key="3">
    <source>
        <dbReference type="Google" id="ProtNLM"/>
    </source>
</evidence>
<name>A0ABW4QX17_9BACT</name>
<protein>
    <recommendedName>
        <fullName evidence="3">WYL domain-containing protein</fullName>
    </recommendedName>
</protein>
<proteinExistence type="predicted"/>